<dbReference type="GO" id="GO:0005524">
    <property type="term" value="F:ATP binding"/>
    <property type="evidence" value="ECO:0007669"/>
    <property type="project" value="UniProtKB-UniRule"/>
</dbReference>
<dbReference type="GO" id="GO:0043138">
    <property type="term" value="F:3'-5' DNA helicase activity"/>
    <property type="evidence" value="ECO:0007669"/>
    <property type="project" value="UniProtKB-UniRule"/>
</dbReference>
<evidence type="ECO:0000256" key="4">
    <source>
        <dbReference type="ARBA" id="ARBA00022801"/>
    </source>
</evidence>
<comment type="subunit">
    <text evidence="13">Heterodimer of AddA and AddB/RexB.</text>
</comment>
<evidence type="ECO:0000256" key="5">
    <source>
        <dbReference type="ARBA" id="ARBA00022806"/>
    </source>
</evidence>
<dbReference type="Gene3D" id="3.40.50.300">
    <property type="entry name" value="P-loop containing nucleotide triphosphate hydrolases"/>
    <property type="match status" value="3"/>
</dbReference>
<dbReference type="PANTHER" id="PTHR11070">
    <property type="entry name" value="UVRD / RECB / PCRA DNA HELICASE FAMILY MEMBER"/>
    <property type="match status" value="1"/>
</dbReference>
<feature type="domain" description="UvrD-like helicase ATP-binding" evidence="16">
    <location>
        <begin position="11"/>
        <end position="483"/>
    </location>
</feature>
<dbReference type="PANTHER" id="PTHR11070:SF48">
    <property type="entry name" value="ATP-DEPENDENT HELICASE_NUCLEASE SUBUNIT A"/>
    <property type="match status" value="1"/>
</dbReference>
<feature type="binding site" evidence="14">
    <location>
        <begin position="32"/>
        <end position="39"/>
    </location>
    <ligand>
        <name>ATP</name>
        <dbReference type="ChEBI" id="CHEBI:30616"/>
    </ligand>
</feature>
<keyword evidence="7 13" id="KW-0067">ATP-binding</keyword>
<feature type="compositionally biased region" description="Acidic residues" evidence="15">
    <location>
        <begin position="558"/>
        <end position="573"/>
    </location>
</feature>
<dbReference type="Gene3D" id="6.10.250.2380">
    <property type="match status" value="1"/>
</dbReference>
<dbReference type="GO" id="GO:0003690">
    <property type="term" value="F:double-stranded DNA binding"/>
    <property type="evidence" value="ECO:0007669"/>
    <property type="project" value="UniProtKB-UniRule"/>
</dbReference>
<dbReference type="InterPro" id="IPR038726">
    <property type="entry name" value="PDDEXK_AddAB-type"/>
</dbReference>
<dbReference type="GO" id="GO:0033202">
    <property type="term" value="C:DNA helicase complex"/>
    <property type="evidence" value="ECO:0007669"/>
    <property type="project" value="TreeGrafter"/>
</dbReference>
<dbReference type="InterPro" id="IPR014017">
    <property type="entry name" value="DNA_helicase_UvrD-like_C"/>
</dbReference>
<dbReference type="SUPFAM" id="SSF52980">
    <property type="entry name" value="Restriction endonuclease-like"/>
    <property type="match status" value="1"/>
</dbReference>
<dbReference type="Pfam" id="PF12705">
    <property type="entry name" value="PDDEXK_1"/>
    <property type="match status" value="1"/>
</dbReference>
<feature type="region of interest" description="Disordered" evidence="15">
    <location>
        <begin position="542"/>
        <end position="573"/>
    </location>
</feature>
<evidence type="ECO:0000256" key="3">
    <source>
        <dbReference type="ARBA" id="ARBA00022763"/>
    </source>
</evidence>
<evidence type="ECO:0000259" key="16">
    <source>
        <dbReference type="PROSITE" id="PS51198"/>
    </source>
</evidence>
<gene>
    <name evidence="13 18" type="primary">addA</name>
    <name evidence="18" type="ORF">DQG23_06915</name>
</gene>
<comment type="cofactor">
    <cofactor evidence="13">
        <name>Mg(2+)</name>
        <dbReference type="ChEBI" id="CHEBI:18420"/>
    </cofactor>
</comment>
<evidence type="ECO:0000313" key="18">
    <source>
        <dbReference type="EMBL" id="RAV21783.1"/>
    </source>
</evidence>
<feature type="domain" description="UvrD-like helicase C-terminal" evidence="17">
    <location>
        <begin position="539"/>
        <end position="843"/>
    </location>
</feature>
<dbReference type="NCBIfam" id="TIGR02785">
    <property type="entry name" value="addA_Gpos"/>
    <property type="match status" value="1"/>
</dbReference>
<protein>
    <recommendedName>
        <fullName evidence="13">ATP-dependent helicase/nuclease subunit A</fullName>
        <ecNumber evidence="13">3.1.-.-</ecNumber>
        <ecNumber evidence="13">5.6.2.4</ecNumber>
    </recommendedName>
    <alternativeName>
        <fullName evidence="13">ATP-dependent helicase/nuclease AddA</fullName>
    </alternativeName>
    <alternativeName>
        <fullName evidence="13">DNA 3'-5' helicase AddA</fullName>
    </alternativeName>
</protein>
<evidence type="ECO:0000256" key="2">
    <source>
        <dbReference type="ARBA" id="ARBA00022741"/>
    </source>
</evidence>
<comment type="caution">
    <text evidence="18">The sequence shown here is derived from an EMBL/GenBank/DDBJ whole genome shotgun (WGS) entry which is preliminary data.</text>
</comment>
<evidence type="ECO:0000256" key="8">
    <source>
        <dbReference type="ARBA" id="ARBA00023125"/>
    </source>
</evidence>
<comment type="similarity">
    <text evidence="13">Belongs to the helicase family. AddA subfamily.</text>
</comment>
<keyword evidence="19" id="KW-1185">Reference proteome</keyword>
<dbReference type="PROSITE" id="PS51198">
    <property type="entry name" value="UVRD_HELICASE_ATP_BIND"/>
    <property type="match status" value="1"/>
</dbReference>
<evidence type="ECO:0000256" key="6">
    <source>
        <dbReference type="ARBA" id="ARBA00022839"/>
    </source>
</evidence>
<comment type="catalytic activity">
    <reaction evidence="11 13">
        <text>Couples ATP hydrolysis with the unwinding of duplex DNA by translocating in the 3'-5' direction.</text>
        <dbReference type="EC" id="5.6.2.4"/>
    </reaction>
</comment>
<keyword evidence="4 13" id="KW-0378">Hydrolase</keyword>
<reference evidence="18 19" key="1">
    <citation type="journal article" date="2009" name="Int. J. Syst. Evol. Microbiol.">
        <title>Paenibacillus contaminans sp. nov., isolated from a contaminated laboratory plate.</title>
        <authorList>
            <person name="Chou J.H."/>
            <person name="Lee J.H."/>
            <person name="Lin M.C."/>
            <person name="Chang P.S."/>
            <person name="Arun A.B."/>
            <person name="Young C.C."/>
            <person name="Chen W.M."/>
        </authorList>
    </citation>
    <scope>NUCLEOTIDE SEQUENCE [LARGE SCALE GENOMIC DNA]</scope>
    <source>
        <strain evidence="18 19">CKOBP-6</strain>
    </source>
</reference>
<evidence type="ECO:0000256" key="13">
    <source>
        <dbReference type="HAMAP-Rule" id="MF_01451"/>
    </source>
</evidence>
<dbReference type="OrthoDB" id="9810135at2"/>
<dbReference type="PROSITE" id="PS51217">
    <property type="entry name" value="UVRD_HELICASE_CTER"/>
    <property type="match status" value="1"/>
</dbReference>
<keyword evidence="1 13" id="KW-0540">Nuclease</keyword>
<proteinExistence type="inferred from homology"/>
<evidence type="ECO:0000256" key="1">
    <source>
        <dbReference type="ARBA" id="ARBA00022722"/>
    </source>
</evidence>
<dbReference type="InterPro" id="IPR014016">
    <property type="entry name" value="UvrD-like_ATP-bd"/>
</dbReference>
<evidence type="ECO:0000256" key="11">
    <source>
        <dbReference type="ARBA" id="ARBA00034617"/>
    </source>
</evidence>
<dbReference type="EC" id="5.6.2.4" evidence="13"/>
<dbReference type="SUPFAM" id="SSF52540">
    <property type="entry name" value="P-loop containing nucleoside triphosphate hydrolases"/>
    <property type="match status" value="1"/>
</dbReference>
<dbReference type="GO" id="GO:0008408">
    <property type="term" value="F:3'-5' exonuclease activity"/>
    <property type="evidence" value="ECO:0007669"/>
    <property type="project" value="UniProtKB-UniRule"/>
</dbReference>
<keyword evidence="8 13" id="KW-0238">DNA-binding</keyword>
<comment type="catalytic activity">
    <reaction evidence="12 13">
        <text>ATP + H2O = ADP + phosphate + H(+)</text>
        <dbReference type="Rhea" id="RHEA:13065"/>
        <dbReference type="ChEBI" id="CHEBI:15377"/>
        <dbReference type="ChEBI" id="CHEBI:15378"/>
        <dbReference type="ChEBI" id="CHEBI:30616"/>
        <dbReference type="ChEBI" id="CHEBI:43474"/>
        <dbReference type="ChEBI" id="CHEBI:456216"/>
        <dbReference type="EC" id="5.6.2.4"/>
    </reaction>
</comment>
<keyword evidence="2 13" id="KW-0547">Nucleotide-binding</keyword>
<evidence type="ECO:0000259" key="17">
    <source>
        <dbReference type="PROSITE" id="PS51217"/>
    </source>
</evidence>
<dbReference type="Gene3D" id="3.90.320.10">
    <property type="match status" value="1"/>
</dbReference>
<accession>A0A329MSX5</accession>
<evidence type="ECO:0000256" key="12">
    <source>
        <dbReference type="ARBA" id="ARBA00048988"/>
    </source>
</evidence>
<dbReference type="FunFam" id="3.40.50.300:FF:001236">
    <property type="entry name" value="ATP-dependent helicase/nuclease subunit A"/>
    <property type="match status" value="1"/>
</dbReference>
<dbReference type="EMBL" id="QMFB01000003">
    <property type="protein sequence ID" value="RAV21783.1"/>
    <property type="molecule type" value="Genomic_DNA"/>
</dbReference>
<evidence type="ECO:0000313" key="19">
    <source>
        <dbReference type="Proteomes" id="UP000250369"/>
    </source>
</evidence>
<keyword evidence="3 13" id="KW-0227">DNA damage</keyword>
<dbReference type="InterPro" id="IPR014152">
    <property type="entry name" value="AddA"/>
</dbReference>
<keyword evidence="9 13" id="KW-0234">DNA repair</keyword>
<evidence type="ECO:0000256" key="10">
    <source>
        <dbReference type="ARBA" id="ARBA00023235"/>
    </source>
</evidence>
<dbReference type="HAMAP" id="MF_01451">
    <property type="entry name" value="AddA"/>
    <property type="match status" value="1"/>
</dbReference>
<evidence type="ECO:0000256" key="15">
    <source>
        <dbReference type="SAM" id="MobiDB-lite"/>
    </source>
</evidence>
<keyword evidence="10 13" id="KW-0413">Isomerase</keyword>
<dbReference type="InterPro" id="IPR027417">
    <property type="entry name" value="P-loop_NTPase"/>
</dbReference>
<evidence type="ECO:0000256" key="7">
    <source>
        <dbReference type="ARBA" id="ARBA00022840"/>
    </source>
</evidence>
<dbReference type="InterPro" id="IPR011335">
    <property type="entry name" value="Restrct_endonuc-II-like"/>
</dbReference>
<keyword evidence="6 13" id="KW-0269">Exonuclease</keyword>
<dbReference type="Proteomes" id="UP000250369">
    <property type="component" value="Unassembled WGS sequence"/>
</dbReference>
<dbReference type="Pfam" id="PF13361">
    <property type="entry name" value="UvrD_C"/>
    <property type="match status" value="1"/>
</dbReference>
<dbReference type="RefSeq" id="WP_113030096.1">
    <property type="nucleotide sequence ID" value="NZ_QMFB01000003.1"/>
</dbReference>
<sequence length="1301" mass="146486">MTKLMQKPAGSTWTDDQWSAIVSRGEHLLVAAAAGSGKTAVLVERIIRRISDPDDPVDVDRLLVATFTKAAASEMRERIRDALEKALLEQPDSDHLRRQLALIGRASITTLHSFCKDVISRYFQLIDLDPGFRIANETEADLMRQDLLEELMESFYSDSEPDSPFFRLIDSFGGERSDVPLMFLIQRLYDESRSHPDPESWLRGMAAGFGKADADGPNPWLSSLLSDVRLELEGMVGLLREAVRFCREPGGPEPYLAGIEEELVQLERLLEACGESWERLYEGMQTASFGRLKPCKGDHYDKALQERVKSLRDGAKEQLGKLRKELFTRTPEQYERELRDMAPLIEMLVGLVLRFGELYQQEKADKGLLDFADLEHFCLRILTGSKSAADELLPSQAALDYREQFVEVLLDEYQDTNRVQDAIVGLIAKDTPGNRFMVGDVKQSIYRFRLAEPGLFLEKYRNYAKEGGGAGKRIDLACNFRSRRQVVDAVNFVFKQTMNEAVGEVAYDRSAELVYGANYPEAFHQSDDMAVELILLDKSSGDSGLNGSGAAAERREDGADDEDSQEQGEAPDETLELETAQLEARTIALQVRKRLGLDGDKPMLVFDKKAGGMRPATFRDVVILLRATQSWAPLLIEELKLFGVPAYAELSTGYFAATEVESVLSLLKVIDNPFQDIPLAAVLRSPLVGLNGEELALVRLARKGDGYFAALLAYAESDTDGEDAGIESQATLRLRLKRFLERLELWRQEARQGALADLIWRIYRETGYYDFVGGLAGGVQRQANLRALYDRARQYEATSFRGLFRFLRFVERMRDGGGDLGTARALGEQEDVVRIMSIHKSKGLEFPIVFVAGLGKMFNQQDLNGSFLLHKDLGFGPKFVDISQRVSYPTLPMLAIRRRMRLETLAEEMRVLYVALTRAREKLILLGTVQSLQKQLERWGRQLTCESVELPDHELAKARCYLDWLGPALIRHPHAKPLRELGGLEPPKAQLWLGEEPSIWRFSQTPPSIAAAEAAASVERHLELEEKLAELRELRPVRGSAETADIEVNRRLAWRYPNEQASQLFSKTSVTEMKRLHERRTAKIDSQSDEAGWTAAPLERVRADGGLPRTAAAGSAFRRPRFMERKELTSAERGTAFHAVMQHIPLRGKVDADTVRATLDEMMAKRLMTEEQADAVDPNVIAGFFAGAFGKRLLAAERVLRETPFSYGLKAGEAYPDADESAAEETVLIQGVIDCLFEDDRGIVLLDYKTDRTEGYETKQLEERYRVQLELYARAVEHIWKKPVSEKVLFFFDGGYVIDVK</sequence>
<dbReference type="GO" id="GO:0016887">
    <property type="term" value="F:ATP hydrolysis activity"/>
    <property type="evidence" value="ECO:0007669"/>
    <property type="project" value="RHEA"/>
</dbReference>
<dbReference type="Pfam" id="PF00580">
    <property type="entry name" value="UvrD-helicase"/>
    <property type="match status" value="1"/>
</dbReference>
<evidence type="ECO:0000256" key="14">
    <source>
        <dbReference type="PROSITE-ProRule" id="PRU00560"/>
    </source>
</evidence>
<evidence type="ECO:0000256" key="9">
    <source>
        <dbReference type="ARBA" id="ARBA00023204"/>
    </source>
</evidence>
<dbReference type="InterPro" id="IPR011604">
    <property type="entry name" value="PDDEXK-like_dom_sf"/>
</dbReference>
<comment type="function">
    <text evidence="13">The heterodimer acts as both an ATP-dependent DNA helicase and an ATP-dependent, dual-direction single-stranded exonuclease. Recognizes the chi site generating a DNA molecule suitable for the initiation of homologous recombination. The AddA nuclease domain is required for chi fragment generation; this subunit has the helicase and 3' -&gt; 5' nuclease activities.</text>
</comment>
<name>A0A329MSX5_9BACL</name>
<dbReference type="InterPro" id="IPR000212">
    <property type="entry name" value="DNA_helicase_UvrD/REP"/>
</dbReference>
<dbReference type="CDD" id="cd18807">
    <property type="entry name" value="SF1_C_UvrD"/>
    <property type="match status" value="1"/>
</dbReference>
<dbReference type="GO" id="GO:0005829">
    <property type="term" value="C:cytosol"/>
    <property type="evidence" value="ECO:0007669"/>
    <property type="project" value="TreeGrafter"/>
</dbReference>
<dbReference type="GO" id="GO:0000724">
    <property type="term" value="P:double-strand break repair via homologous recombination"/>
    <property type="evidence" value="ECO:0007669"/>
    <property type="project" value="UniProtKB-UniRule"/>
</dbReference>
<keyword evidence="5 13" id="KW-0347">Helicase</keyword>
<organism evidence="18 19">
    <name type="scientific">Paenibacillus contaminans</name>
    <dbReference type="NCBI Taxonomy" id="450362"/>
    <lineage>
        <taxon>Bacteria</taxon>
        <taxon>Bacillati</taxon>
        <taxon>Bacillota</taxon>
        <taxon>Bacilli</taxon>
        <taxon>Bacillales</taxon>
        <taxon>Paenibacillaceae</taxon>
        <taxon>Paenibacillus</taxon>
    </lineage>
</organism>
<dbReference type="EC" id="3.1.-.-" evidence="13"/>